<gene>
    <name evidence="1" type="ORF">DW172_03345</name>
</gene>
<protein>
    <submittedName>
        <fullName evidence="1">Uncharacterized protein</fullName>
    </submittedName>
</protein>
<accession>A0A414ZR53</accession>
<reference evidence="1 2" key="1">
    <citation type="submission" date="2018-08" db="EMBL/GenBank/DDBJ databases">
        <title>A genome reference for cultivated species of the human gut microbiota.</title>
        <authorList>
            <person name="Zou Y."/>
            <person name="Xue W."/>
            <person name="Luo G."/>
        </authorList>
    </citation>
    <scope>NUCLEOTIDE SEQUENCE [LARGE SCALE GENOMIC DNA]</scope>
    <source>
        <strain evidence="1 2">AM16-11</strain>
    </source>
</reference>
<dbReference type="AlphaFoldDB" id="A0A414ZR53"/>
<dbReference type="RefSeq" id="WP_118257206.1">
    <property type="nucleotide sequence ID" value="NZ_QRKN01000001.1"/>
</dbReference>
<dbReference type="EMBL" id="QRKN01000001">
    <property type="protein sequence ID" value="RHI25730.1"/>
    <property type="molecule type" value="Genomic_DNA"/>
</dbReference>
<name>A0A414ZR53_9FIRM</name>
<evidence type="ECO:0000313" key="2">
    <source>
        <dbReference type="Proteomes" id="UP000285865"/>
    </source>
</evidence>
<organism evidence="1 2">
    <name type="scientific">Agathobacter rectalis</name>
    <dbReference type="NCBI Taxonomy" id="39491"/>
    <lineage>
        <taxon>Bacteria</taxon>
        <taxon>Bacillati</taxon>
        <taxon>Bacillota</taxon>
        <taxon>Clostridia</taxon>
        <taxon>Lachnospirales</taxon>
        <taxon>Lachnospiraceae</taxon>
        <taxon>Agathobacter</taxon>
    </lineage>
</organism>
<proteinExistence type="predicted"/>
<sequence length="78" mass="8961">MTNGIKEKDIRDMQKCFDKIETILKRIQVYNPEARIICIESDTIALVNFNGEFIDSAPQIKDEHIVASQNIPAMDNYC</sequence>
<dbReference type="Proteomes" id="UP000285865">
    <property type="component" value="Unassembled WGS sequence"/>
</dbReference>
<evidence type="ECO:0000313" key="1">
    <source>
        <dbReference type="EMBL" id="RHI25730.1"/>
    </source>
</evidence>
<comment type="caution">
    <text evidence="1">The sequence shown here is derived from an EMBL/GenBank/DDBJ whole genome shotgun (WGS) entry which is preliminary data.</text>
</comment>